<dbReference type="HOGENOM" id="CLU_003403_0_0_1"/>
<keyword evidence="1" id="KW-0862">Zinc</keyword>
<dbReference type="FunCoup" id="A4VDK5">
    <property type="interactions" value="2"/>
</dbReference>
<evidence type="ECO:0000313" key="7">
    <source>
        <dbReference type="EMBL" id="EDK31609.1"/>
    </source>
</evidence>
<dbReference type="Gene3D" id="2.60.120.10">
    <property type="entry name" value="Jelly Rolls"/>
    <property type="match status" value="1"/>
</dbReference>
<keyword evidence="1" id="KW-0863">Zinc-finger</keyword>
<evidence type="ECO:0000313" key="8">
    <source>
        <dbReference type="Proteomes" id="UP000009168"/>
    </source>
</evidence>
<gene>
    <name evidence="7" type="ORF">TTHERM_00343979</name>
</gene>
<feature type="transmembrane region" description="Helical" evidence="4">
    <location>
        <begin position="528"/>
        <end position="552"/>
    </location>
</feature>
<feature type="region of interest" description="Disordered" evidence="3">
    <location>
        <begin position="904"/>
        <end position="955"/>
    </location>
</feature>
<evidence type="ECO:0000256" key="4">
    <source>
        <dbReference type="SAM" id="Phobius"/>
    </source>
</evidence>
<dbReference type="EMBL" id="GG662654">
    <property type="protein sequence ID" value="EDK31609.1"/>
    <property type="molecule type" value="Genomic_DNA"/>
</dbReference>
<feature type="compositionally biased region" description="Basic and acidic residues" evidence="3">
    <location>
        <begin position="945"/>
        <end position="955"/>
    </location>
</feature>
<sequence>MQQSKFQINLSMSSDGNFDRSMQGQLFNESIVKCLKGDEDFHSQSCMEGFIQIHVEQQQNPTIDFLKNSKHESKQQNVQNEIFQKQEDAKIIKKNSIFNTSNTFLVGNENKINEKARSESQNEQITKLDKNKLNNEFKSKIETQNEQNNKEKELESQQMSKIQKEKQNSQKVLKINNQKTNKIATFQDQSIIQFHQLKSEMGKKSILNSEKASFMLSNVINKQMNKIQIINKHVKKFISQLQFRMNNRKMSALQDCQYKLLDDVSYYNRKQIKRKLIHHIFIFFNYITKLKIPLPVFMPTQAFRVYWDVFLVIFTYIFLFIYSILIFFYQEYQNIQFVDLFFQIPFAVFLLDFLLNLNTAFFNKDAIEINRKKIIQKYFSSHIFFTDAICLFVIGSNVIANYDLIYNPKNKFSTFSYNVLIFLKLNGLNSKTSRFSYVFILKENQKHILKLFNQLLGVITIAHIVCIAWYCLGLYEQNNGYANSWLDKYGFTDLSQIQKYIYSLYWSITTMTTVGYGDISATNDIEALFILISMILFSCVFAYSINNIGFILQEIEKSSKQLNENITTIQRYLNRKNVNMSLQSRVRHYLQFLTEEQKDRDQNAENQIFQTLSNKLRDEITIEVNTKILKNYSIFNANFSHQTIRKLLFAMQEVLISPNEIIFEEGDHEDQSIYFIESGLIEIYQTQTQNQGGTNNCKNKVHLIKQLTKNQVFGEISFFSGLARSACARSVNLSTLYKLEKQKFLDIIKINQEDFERFKMLEEQIRIQQDLSSVYLQCYACNTQGHFAKNCPYIHQIFDAQFINLQQNFSIFQERSTNFQRKLIQKKYNPRLYIKQNKNICSTLKEKLQNYNSYAQIMMQSEIDLLSITSEKKKQYQQEYQSTFQSQPTSFQNLDSRQEIQEDLDQPKLDKQTSSQNDKIKNSKARKISCKTPKSQKRLSSIMNEENKQDCSQKELENLDNTNSELSSINKNQLHLNNFTYIQSQIIQQEDPYQHKSAPYLETYNDKQNRQSIEKIQKQQDELNLQATYNDYNENKQRSVNSKFQDQSNRDLSSQIYLEKIEEKQKIKSKNIPIQIKFQGSTNNADHIYSNNMVYEEQIKSQLQDQNLNTQEKRSSNFEFLHSTNKLEEIIQTTPAESNLYVSSDESDQQVQNQKKLTAQNSSIFKKANSNLMNQNLQLLPQIINNLASKTNLCSQVDSFQQIELIDKISKFLNRQRDSYIESKQIVNVNENPNLKNLQSITENFDRIKNYKKFFPHNNFDFIFMQQKHKRNKKYKSNRQLGQKGKRPYPCSSSNFIRNQQNDVQNSKGLIPGINYELYKPTFLSYGVPQLSDSIYPKYLEKTNNITQSKLQN</sequence>
<evidence type="ECO:0000256" key="2">
    <source>
        <dbReference type="SAM" id="Coils"/>
    </source>
</evidence>
<dbReference type="SUPFAM" id="SSF57756">
    <property type="entry name" value="Retrovirus zinc finger-like domains"/>
    <property type="match status" value="1"/>
</dbReference>
<dbReference type="InterPro" id="IPR001878">
    <property type="entry name" value="Znf_CCHC"/>
</dbReference>
<feature type="compositionally biased region" description="Basic residues" evidence="3">
    <location>
        <begin position="922"/>
        <end position="937"/>
    </location>
</feature>
<feature type="domain" description="Cyclic nucleotide-binding" evidence="5">
    <location>
        <begin position="635"/>
        <end position="748"/>
    </location>
</feature>
<dbReference type="Pfam" id="PF00027">
    <property type="entry name" value="cNMP_binding"/>
    <property type="match status" value="1"/>
</dbReference>
<reference evidence="8" key="1">
    <citation type="journal article" date="2006" name="PLoS Biol.">
        <title>Macronuclear genome sequence of the ciliate Tetrahymena thermophila, a model eukaryote.</title>
        <authorList>
            <person name="Eisen J.A."/>
            <person name="Coyne R.S."/>
            <person name="Wu M."/>
            <person name="Wu D."/>
            <person name="Thiagarajan M."/>
            <person name="Wortman J.R."/>
            <person name="Badger J.H."/>
            <person name="Ren Q."/>
            <person name="Amedeo P."/>
            <person name="Jones K.M."/>
            <person name="Tallon L.J."/>
            <person name="Delcher A.L."/>
            <person name="Salzberg S.L."/>
            <person name="Silva J.C."/>
            <person name="Haas B.J."/>
            <person name="Majoros W.H."/>
            <person name="Farzad M."/>
            <person name="Carlton J.M."/>
            <person name="Smith R.K. Jr."/>
            <person name="Garg J."/>
            <person name="Pearlman R.E."/>
            <person name="Karrer K.M."/>
            <person name="Sun L."/>
            <person name="Manning G."/>
            <person name="Elde N.C."/>
            <person name="Turkewitz A.P."/>
            <person name="Asai D.J."/>
            <person name="Wilkes D.E."/>
            <person name="Wang Y."/>
            <person name="Cai H."/>
            <person name="Collins K."/>
            <person name="Stewart B.A."/>
            <person name="Lee S.R."/>
            <person name="Wilamowska K."/>
            <person name="Weinberg Z."/>
            <person name="Ruzzo W.L."/>
            <person name="Wloga D."/>
            <person name="Gaertig J."/>
            <person name="Frankel J."/>
            <person name="Tsao C.-C."/>
            <person name="Gorovsky M.A."/>
            <person name="Keeling P.J."/>
            <person name="Waller R.F."/>
            <person name="Patron N.J."/>
            <person name="Cherry J.M."/>
            <person name="Stover N.A."/>
            <person name="Krieger C.J."/>
            <person name="del Toro C."/>
            <person name="Ryder H.F."/>
            <person name="Williamson S.C."/>
            <person name="Barbeau R.A."/>
            <person name="Hamilton E.P."/>
            <person name="Orias E."/>
        </authorList>
    </citation>
    <scope>NUCLEOTIDE SEQUENCE [LARGE SCALE GENOMIC DNA]</scope>
    <source>
        <strain evidence="8">SB210</strain>
    </source>
</reference>
<dbReference type="SMART" id="SM00100">
    <property type="entry name" value="cNMP"/>
    <property type="match status" value="1"/>
</dbReference>
<keyword evidence="8" id="KW-1185">Reference proteome</keyword>
<keyword evidence="1" id="KW-0479">Metal-binding</keyword>
<dbReference type="eggNOG" id="KOG0501">
    <property type="taxonomic scope" value="Eukaryota"/>
</dbReference>
<name>A4VDK5_TETTS</name>
<dbReference type="PROSITE" id="PS50158">
    <property type="entry name" value="ZF_CCHC"/>
    <property type="match status" value="1"/>
</dbReference>
<keyword evidence="4" id="KW-0812">Transmembrane</keyword>
<dbReference type="OMA" id="VITIAHI"/>
<dbReference type="InterPro" id="IPR018490">
    <property type="entry name" value="cNMP-bd_dom_sf"/>
</dbReference>
<dbReference type="GO" id="GO:0008270">
    <property type="term" value="F:zinc ion binding"/>
    <property type="evidence" value="ECO:0007669"/>
    <property type="project" value="UniProtKB-KW"/>
</dbReference>
<keyword evidence="7" id="KW-0407">Ion channel</keyword>
<dbReference type="PANTHER" id="PTHR45689:SF5">
    <property type="entry name" value="I[[H]] CHANNEL, ISOFORM E"/>
    <property type="match status" value="1"/>
</dbReference>
<dbReference type="Gene3D" id="1.10.287.70">
    <property type="match status" value="1"/>
</dbReference>
<feature type="transmembrane region" description="Helical" evidence="4">
    <location>
        <begin position="276"/>
        <end position="294"/>
    </location>
</feature>
<dbReference type="GO" id="GO:0003254">
    <property type="term" value="P:regulation of membrane depolarization"/>
    <property type="evidence" value="ECO:0007669"/>
    <property type="project" value="TreeGrafter"/>
</dbReference>
<dbReference type="RefSeq" id="XP_001470858.1">
    <property type="nucleotide sequence ID" value="XM_001470808.1"/>
</dbReference>
<dbReference type="InterPro" id="IPR013099">
    <property type="entry name" value="K_chnl_dom"/>
</dbReference>
<dbReference type="InterPro" id="IPR051413">
    <property type="entry name" value="K/Na_HCN_channel"/>
</dbReference>
<proteinExistence type="predicted"/>
<protein>
    <submittedName>
        <fullName evidence="7">Voltage and ligand gated potassium channel protein</fullName>
    </submittedName>
</protein>
<dbReference type="InterPro" id="IPR036875">
    <property type="entry name" value="Znf_CCHC_sf"/>
</dbReference>
<feature type="transmembrane region" description="Helical" evidence="4">
    <location>
        <begin position="451"/>
        <end position="475"/>
    </location>
</feature>
<dbReference type="InterPro" id="IPR014710">
    <property type="entry name" value="RmlC-like_jellyroll"/>
</dbReference>
<feature type="transmembrane region" description="Helical" evidence="4">
    <location>
        <begin position="340"/>
        <end position="362"/>
    </location>
</feature>
<dbReference type="InterPro" id="IPR000595">
    <property type="entry name" value="cNMP-bd_dom"/>
</dbReference>
<evidence type="ECO:0000259" key="5">
    <source>
        <dbReference type="PROSITE" id="PS50042"/>
    </source>
</evidence>
<accession>A4VDK5</accession>
<keyword evidence="7" id="KW-0813">Transport</keyword>
<feature type="transmembrane region" description="Helical" evidence="4">
    <location>
        <begin position="383"/>
        <end position="400"/>
    </location>
</feature>
<keyword evidence="7" id="KW-0406">Ion transport</keyword>
<dbReference type="Gene3D" id="1.10.287.630">
    <property type="entry name" value="Helix hairpin bin"/>
    <property type="match status" value="1"/>
</dbReference>
<dbReference type="PROSITE" id="PS50042">
    <property type="entry name" value="CNMP_BINDING_3"/>
    <property type="match status" value="1"/>
</dbReference>
<evidence type="ECO:0000256" key="1">
    <source>
        <dbReference type="PROSITE-ProRule" id="PRU00047"/>
    </source>
</evidence>
<organism evidence="7 8">
    <name type="scientific">Tetrahymena thermophila (strain SB210)</name>
    <dbReference type="NCBI Taxonomy" id="312017"/>
    <lineage>
        <taxon>Eukaryota</taxon>
        <taxon>Sar</taxon>
        <taxon>Alveolata</taxon>
        <taxon>Ciliophora</taxon>
        <taxon>Intramacronucleata</taxon>
        <taxon>Oligohymenophorea</taxon>
        <taxon>Hymenostomatida</taxon>
        <taxon>Tetrahymenina</taxon>
        <taxon>Tetrahymenidae</taxon>
        <taxon>Tetrahymena</taxon>
    </lineage>
</organism>
<dbReference type="GO" id="GO:0005249">
    <property type="term" value="F:voltage-gated potassium channel activity"/>
    <property type="evidence" value="ECO:0007669"/>
    <property type="project" value="TreeGrafter"/>
</dbReference>
<dbReference type="Proteomes" id="UP000009168">
    <property type="component" value="Unassembled WGS sequence"/>
</dbReference>
<evidence type="ECO:0000256" key="3">
    <source>
        <dbReference type="SAM" id="MobiDB-lite"/>
    </source>
</evidence>
<feature type="domain" description="CCHC-type" evidence="6">
    <location>
        <begin position="778"/>
        <end position="792"/>
    </location>
</feature>
<dbReference type="GeneID" id="7842067"/>
<keyword evidence="4" id="KW-1133">Transmembrane helix</keyword>
<dbReference type="GO" id="GO:0003676">
    <property type="term" value="F:nucleic acid binding"/>
    <property type="evidence" value="ECO:0007669"/>
    <property type="project" value="InterPro"/>
</dbReference>
<dbReference type="SUPFAM" id="SSF51206">
    <property type="entry name" value="cAMP-binding domain-like"/>
    <property type="match status" value="1"/>
</dbReference>
<feature type="coiled-coil region" evidence="2">
    <location>
        <begin position="134"/>
        <end position="165"/>
    </location>
</feature>
<dbReference type="CDD" id="cd00038">
    <property type="entry name" value="CAP_ED"/>
    <property type="match status" value="1"/>
</dbReference>
<dbReference type="GO" id="GO:0035725">
    <property type="term" value="P:sodium ion transmembrane transport"/>
    <property type="evidence" value="ECO:0007669"/>
    <property type="project" value="TreeGrafter"/>
</dbReference>
<evidence type="ECO:0000259" key="6">
    <source>
        <dbReference type="PROSITE" id="PS50158"/>
    </source>
</evidence>
<dbReference type="PANTHER" id="PTHR45689">
    <property type="entry name" value="I[[H]] CHANNEL, ISOFORM E"/>
    <property type="match status" value="1"/>
</dbReference>
<feature type="transmembrane region" description="Helical" evidence="4">
    <location>
        <begin position="306"/>
        <end position="328"/>
    </location>
</feature>
<keyword evidence="4" id="KW-0472">Membrane</keyword>
<dbReference type="Pfam" id="PF07885">
    <property type="entry name" value="Ion_trans_2"/>
    <property type="match status" value="1"/>
</dbReference>
<dbReference type="SUPFAM" id="SSF81324">
    <property type="entry name" value="Voltage-gated potassium channels"/>
    <property type="match status" value="1"/>
</dbReference>
<dbReference type="OrthoDB" id="10035564at2759"/>
<keyword evidence="2" id="KW-0175">Coiled coil</keyword>
<dbReference type="GO" id="GO:0098855">
    <property type="term" value="C:HCN channel complex"/>
    <property type="evidence" value="ECO:0007669"/>
    <property type="project" value="TreeGrafter"/>
</dbReference>
<dbReference type="KEGG" id="tet:TTHERM_00343979"/>
<dbReference type="InParanoid" id="A4VDK5"/>